<protein>
    <submittedName>
        <fullName evidence="1">Uncharacterized protein</fullName>
    </submittedName>
</protein>
<dbReference type="Proteomes" id="UP000467201">
    <property type="component" value="Chromosome"/>
</dbReference>
<sequence length="45" mass="4959">MVTLRYRIVLPTTRPDSRSTKWRRVIGGASVALAAAEVINKLGSF</sequence>
<proteinExistence type="predicted"/>
<dbReference type="RefSeq" id="WP_163784237.1">
    <property type="nucleotide sequence ID" value="NZ_AP022605.1"/>
</dbReference>
<evidence type="ECO:0000313" key="2">
    <source>
        <dbReference type="Proteomes" id="UP000467201"/>
    </source>
</evidence>
<organism evidence="1 2">
    <name type="scientific">Mycolicibacterium doricum</name>
    <dbReference type="NCBI Taxonomy" id="126673"/>
    <lineage>
        <taxon>Bacteria</taxon>
        <taxon>Bacillati</taxon>
        <taxon>Actinomycetota</taxon>
        <taxon>Actinomycetes</taxon>
        <taxon>Mycobacteriales</taxon>
        <taxon>Mycobacteriaceae</taxon>
        <taxon>Mycolicibacterium</taxon>
    </lineage>
</organism>
<reference evidence="1 2" key="1">
    <citation type="journal article" date="2019" name="Emerg. Microbes Infect.">
        <title>Comprehensive subspecies identification of 175 nontuberculous mycobacteria species based on 7547 genomic profiles.</title>
        <authorList>
            <person name="Matsumoto Y."/>
            <person name="Kinjo T."/>
            <person name="Motooka D."/>
            <person name="Nabeya D."/>
            <person name="Jung N."/>
            <person name="Uechi K."/>
            <person name="Horii T."/>
            <person name="Iida T."/>
            <person name="Fujita J."/>
            <person name="Nakamura S."/>
        </authorList>
    </citation>
    <scope>NUCLEOTIDE SEQUENCE [LARGE SCALE GENOMIC DNA]</scope>
    <source>
        <strain evidence="1 2">JCM 12405</strain>
    </source>
</reference>
<evidence type="ECO:0000313" key="1">
    <source>
        <dbReference type="EMBL" id="BBZ09227.1"/>
    </source>
</evidence>
<gene>
    <name evidence="1" type="ORF">MDOR_33960</name>
</gene>
<accession>A0A7I7VWK6</accession>
<dbReference type="KEGG" id="mdr:MDOR_33960"/>
<name>A0A7I7VWK6_9MYCO</name>
<dbReference type="EMBL" id="AP022605">
    <property type="protein sequence ID" value="BBZ09227.1"/>
    <property type="molecule type" value="Genomic_DNA"/>
</dbReference>
<dbReference type="AlphaFoldDB" id="A0A7I7VWK6"/>